<keyword evidence="1" id="KW-0732">Signal</keyword>
<dbReference type="AlphaFoldDB" id="A0A4P6WVZ3"/>
<dbReference type="SUPFAM" id="SSF54001">
    <property type="entry name" value="Cysteine proteinases"/>
    <property type="match status" value="1"/>
</dbReference>
<dbReference type="EMBL" id="CP037867">
    <property type="protein sequence ID" value="QBM26606.1"/>
    <property type="molecule type" value="Genomic_DNA"/>
</dbReference>
<gene>
    <name evidence="2" type="ORF">HPF_02860</name>
</gene>
<evidence type="ECO:0000313" key="2">
    <source>
        <dbReference type="EMBL" id="QBM26606.1"/>
    </source>
</evidence>
<evidence type="ECO:0008006" key="4">
    <source>
        <dbReference type="Google" id="ProtNLM"/>
    </source>
</evidence>
<organism evidence="2 3">
    <name type="scientific">Hydrogenophaga pseudoflava</name>
    <name type="common">Pseudomonas carboxydoflava</name>
    <dbReference type="NCBI Taxonomy" id="47421"/>
    <lineage>
        <taxon>Bacteria</taxon>
        <taxon>Pseudomonadati</taxon>
        <taxon>Pseudomonadota</taxon>
        <taxon>Betaproteobacteria</taxon>
        <taxon>Burkholderiales</taxon>
        <taxon>Comamonadaceae</taxon>
        <taxon>Hydrogenophaga</taxon>
    </lineage>
</organism>
<reference evidence="2 3" key="1">
    <citation type="submission" date="2019-03" db="EMBL/GenBank/DDBJ databases">
        <authorList>
            <person name="Sebastian G."/>
            <person name="Baumann P."/>
            <person name="Ruckert C."/>
            <person name="Kalinowski J."/>
            <person name="Nebel B."/>
            <person name="Takors R."/>
            <person name="Blombach B."/>
        </authorList>
    </citation>
    <scope>NUCLEOTIDE SEQUENCE [LARGE SCALE GENOMIC DNA]</scope>
    <source>
        <strain evidence="2 3">DSM 1084</strain>
    </source>
</reference>
<evidence type="ECO:0000313" key="3">
    <source>
        <dbReference type="Proteomes" id="UP000293912"/>
    </source>
</evidence>
<dbReference type="RefSeq" id="WP_133155699.1">
    <property type="nucleotide sequence ID" value="NZ_CP037867.1"/>
</dbReference>
<dbReference type="InterPro" id="IPR038765">
    <property type="entry name" value="Papain-like_cys_pep_sf"/>
</dbReference>
<keyword evidence="3" id="KW-1185">Reference proteome</keyword>
<dbReference type="Gene3D" id="3.90.1720.10">
    <property type="entry name" value="endopeptidase domain like (from Nostoc punctiforme)"/>
    <property type="match status" value="1"/>
</dbReference>
<sequence precursor="true">MTHRLLRVLSTALALVLAGCATHVDLAPDEGQPALRVQQRLALTPSNGGLQITPDDLRAGDIVLSSTHSIVSMGVRLITVAPVSHAALYLGDGQFVEAVGAGVRLRSTQEYMDGESTIVAFRHPGVGDEHIAALNAFARQHAGKKYNTAGIVLQAPFSIGRQYCELPLIPGLVRDYCIRGLAAIQLGAIKNDRFFCSQFVLEAYRHARLPLTTADPRLISPADLLHMREGDVPSVRTEQTLQYVGHLKAAPMPSDEMAVGMAD</sequence>
<feature type="signal peptide" evidence="1">
    <location>
        <begin position="1"/>
        <end position="23"/>
    </location>
</feature>
<name>A0A4P6WVZ3_HYDPS</name>
<accession>A0A4P6WVZ3</accession>
<feature type="chain" id="PRO_5020258820" description="Distant relative of cell wall-associated hydrolase" evidence="1">
    <location>
        <begin position="24"/>
        <end position="263"/>
    </location>
</feature>
<dbReference type="PROSITE" id="PS51257">
    <property type="entry name" value="PROKAR_LIPOPROTEIN"/>
    <property type="match status" value="1"/>
</dbReference>
<dbReference type="Proteomes" id="UP000293912">
    <property type="component" value="Chromosome"/>
</dbReference>
<protein>
    <recommendedName>
        <fullName evidence="4">Distant relative of cell wall-associated hydrolase</fullName>
    </recommendedName>
</protein>
<evidence type="ECO:0000256" key="1">
    <source>
        <dbReference type="SAM" id="SignalP"/>
    </source>
</evidence>
<proteinExistence type="predicted"/>
<dbReference type="KEGG" id="hpse:HPF_02860"/>